<sequence length="236" mass="26870">MELIVPRTMLLFFLAFLLFSALLFPSPIDLLVPSDSTPPRQSVRKPVDGAACLDPLKVYIVDLAHEFNCGLVEDYYKGRRAGGSHNLWHGDELREELGDDSVPDNLLPYPKNPNWHQYSAEYGLLADLPMGSLRNSHSTAVRVQEPETAEVFLGPFLCALSAEIQLGEDHARFRKMDGNRDYTQQREDMKLVTQTKEVAPLWWSRPCFHAHGFAESNHKPIFALRQTPCFRNFLTQ</sequence>
<accession>A0A2K1IMA8</accession>
<dbReference type="InParanoid" id="A0A2K1IMA8"/>
<gene>
    <name evidence="1" type="ORF">PHYPA_026722</name>
</gene>
<dbReference type="STRING" id="3218.A0A2K1IMA8"/>
<dbReference type="AlphaFoldDB" id="A0A2K1IMA8"/>
<evidence type="ECO:0000313" key="2">
    <source>
        <dbReference type="EnsemblPlants" id="PAC:32904468.CDS.1"/>
    </source>
</evidence>
<reference evidence="1 3" key="1">
    <citation type="journal article" date="2008" name="Science">
        <title>The Physcomitrella genome reveals evolutionary insights into the conquest of land by plants.</title>
        <authorList>
            <person name="Rensing S."/>
            <person name="Lang D."/>
            <person name="Zimmer A."/>
            <person name="Terry A."/>
            <person name="Salamov A."/>
            <person name="Shapiro H."/>
            <person name="Nishiyama T."/>
            <person name="Perroud P.-F."/>
            <person name="Lindquist E."/>
            <person name="Kamisugi Y."/>
            <person name="Tanahashi T."/>
            <person name="Sakakibara K."/>
            <person name="Fujita T."/>
            <person name="Oishi K."/>
            <person name="Shin-I T."/>
            <person name="Kuroki Y."/>
            <person name="Toyoda A."/>
            <person name="Suzuki Y."/>
            <person name="Hashimoto A."/>
            <person name="Yamaguchi K."/>
            <person name="Sugano A."/>
            <person name="Kohara Y."/>
            <person name="Fujiyama A."/>
            <person name="Anterola A."/>
            <person name="Aoki S."/>
            <person name="Ashton N."/>
            <person name="Barbazuk W.B."/>
            <person name="Barker E."/>
            <person name="Bennetzen J."/>
            <person name="Bezanilla M."/>
            <person name="Blankenship R."/>
            <person name="Cho S.H."/>
            <person name="Dutcher S."/>
            <person name="Estelle M."/>
            <person name="Fawcett J.A."/>
            <person name="Gundlach H."/>
            <person name="Hanada K."/>
            <person name="Heyl A."/>
            <person name="Hicks K.A."/>
            <person name="Hugh J."/>
            <person name="Lohr M."/>
            <person name="Mayer K."/>
            <person name="Melkozernov A."/>
            <person name="Murata T."/>
            <person name="Nelson D."/>
            <person name="Pils B."/>
            <person name="Prigge M."/>
            <person name="Reiss B."/>
            <person name="Renner T."/>
            <person name="Rombauts S."/>
            <person name="Rushton P."/>
            <person name="Sanderfoot A."/>
            <person name="Schween G."/>
            <person name="Shiu S.-H."/>
            <person name="Stueber K."/>
            <person name="Theodoulou F.L."/>
            <person name="Tu H."/>
            <person name="Van de Peer Y."/>
            <person name="Verrier P.J."/>
            <person name="Waters E."/>
            <person name="Wood A."/>
            <person name="Yang L."/>
            <person name="Cove D."/>
            <person name="Cuming A."/>
            <person name="Hasebe M."/>
            <person name="Lucas S."/>
            <person name="Mishler D.B."/>
            <person name="Reski R."/>
            <person name="Grigoriev I."/>
            <person name="Quatrano R.S."/>
            <person name="Boore J.L."/>
        </authorList>
    </citation>
    <scope>NUCLEOTIDE SEQUENCE [LARGE SCALE GENOMIC DNA]</scope>
    <source>
        <strain evidence="2 3">cv. Gransden 2004</strain>
    </source>
</reference>
<reference evidence="2" key="3">
    <citation type="submission" date="2020-12" db="UniProtKB">
        <authorList>
            <consortium name="EnsemblPlants"/>
        </authorList>
    </citation>
    <scope>IDENTIFICATION</scope>
</reference>
<dbReference type="Proteomes" id="UP000006727">
    <property type="component" value="Chromosome 22"/>
</dbReference>
<dbReference type="Gramene" id="Pp3c22_4950V3.2">
    <property type="protein sequence ID" value="PAC:32904469.CDS.1"/>
    <property type="gene ID" value="Pp3c22_4950"/>
</dbReference>
<proteinExistence type="predicted"/>
<name>A0A2K1IMA8_PHYPA</name>
<dbReference type="Gramene" id="Pp3c22_4950V3.1">
    <property type="protein sequence ID" value="PAC:32904468.CDS.1"/>
    <property type="gene ID" value="Pp3c22_4950"/>
</dbReference>
<dbReference type="EMBL" id="ABEU02000022">
    <property type="protein sequence ID" value="PNR30406.1"/>
    <property type="molecule type" value="Genomic_DNA"/>
</dbReference>
<dbReference type="EnsemblPlants" id="Pp3c22_4950V3.1">
    <property type="protein sequence ID" value="PAC:32904468.CDS.1"/>
    <property type="gene ID" value="Pp3c22_4950"/>
</dbReference>
<protein>
    <submittedName>
        <fullName evidence="1 2">Uncharacterized protein</fullName>
    </submittedName>
</protein>
<evidence type="ECO:0000313" key="1">
    <source>
        <dbReference type="EMBL" id="PNR30406.1"/>
    </source>
</evidence>
<dbReference type="PaxDb" id="3218-PP1S275_1V6.1"/>
<reference evidence="1 3" key="2">
    <citation type="journal article" date="2018" name="Plant J.">
        <title>The Physcomitrella patens chromosome-scale assembly reveals moss genome structure and evolution.</title>
        <authorList>
            <person name="Lang D."/>
            <person name="Ullrich K.K."/>
            <person name="Murat F."/>
            <person name="Fuchs J."/>
            <person name="Jenkins J."/>
            <person name="Haas F.B."/>
            <person name="Piednoel M."/>
            <person name="Gundlach H."/>
            <person name="Van Bel M."/>
            <person name="Meyberg R."/>
            <person name="Vives C."/>
            <person name="Morata J."/>
            <person name="Symeonidi A."/>
            <person name="Hiss M."/>
            <person name="Muchero W."/>
            <person name="Kamisugi Y."/>
            <person name="Saleh O."/>
            <person name="Blanc G."/>
            <person name="Decker E.L."/>
            <person name="van Gessel N."/>
            <person name="Grimwood J."/>
            <person name="Hayes R.D."/>
            <person name="Graham S.W."/>
            <person name="Gunter L.E."/>
            <person name="McDaniel S.F."/>
            <person name="Hoernstein S.N.W."/>
            <person name="Larsson A."/>
            <person name="Li F.W."/>
            <person name="Perroud P.F."/>
            <person name="Phillips J."/>
            <person name="Ranjan P."/>
            <person name="Rokshar D.S."/>
            <person name="Rothfels C.J."/>
            <person name="Schneider L."/>
            <person name="Shu S."/>
            <person name="Stevenson D.W."/>
            <person name="Thummler F."/>
            <person name="Tillich M."/>
            <person name="Villarreal Aguilar J.C."/>
            <person name="Widiez T."/>
            <person name="Wong G.K."/>
            <person name="Wymore A."/>
            <person name="Zhang Y."/>
            <person name="Zimmer A.D."/>
            <person name="Quatrano R.S."/>
            <person name="Mayer K.F.X."/>
            <person name="Goodstein D."/>
            <person name="Casacuberta J.M."/>
            <person name="Vandepoele K."/>
            <person name="Reski R."/>
            <person name="Cuming A.C."/>
            <person name="Tuskan G.A."/>
            <person name="Maumus F."/>
            <person name="Salse J."/>
            <person name="Schmutz J."/>
            <person name="Rensing S.A."/>
        </authorList>
    </citation>
    <scope>NUCLEOTIDE SEQUENCE [LARGE SCALE GENOMIC DNA]</scope>
    <source>
        <strain evidence="2 3">cv. Gransden 2004</strain>
    </source>
</reference>
<keyword evidence="3" id="KW-1185">Reference proteome</keyword>
<evidence type="ECO:0000313" key="3">
    <source>
        <dbReference type="Proteomes" id="UP000006727"/>
    </source>
</evidence>
<organism evidence="1">
    <name type="scientific">Physcomitrium patens</name>
    <name type="common">Spreading-leaved earth moss</name>
    <name type="synonym">Physcomitrella patens</name>
    <dbReference type="NCBI Taxonomy" id="3218"/>
    <lineage>
        <taxon>Eukaryota</taxon>
        <taxon>Viridiplantae</taxon>
        <taxon>Streptophyta</taxon>
        <taxon>Embryophyta</taxon>
        <taxon>Bryophyta</taxon>
        <taxon>Bryophytina</taxon>
        <taxon>Bryopsida</taxon>
        <taxon>Funariidae</taxon>
        <taxon>Funariales</taxon>
        <taxon>Funariaceae</taxon>
        <taxon>Physcomitrium</taxon>
    </lineage>
</organism>
<dbReference type="EnsemblPlants" id="Pp3c22_4950V3.2">
    <property type="protein sequence ID" value="PAC:32904469.CDS.1"/>
    <property type="gene ID" value="Pp3c22_4950"/>
</dbReference>